<evidence type="ECO:0000259" key="3">
    <source>
        <dbReference type="PROSITE" id="PS50102"/>
    </source>
</evidence>
<gene>
    <name evidence="4" type="ORF">XAT740_LOCUS35720</name>
</gene>
<dbReference type="InterPro" id="IPR012677">
    <property type="entry name" value="Nucleotide-bd_a/b_plait_sf"/>
</dbReference>
<dbReference type="InterPro" id="IPR035979">
    <property type="entry name" value="RBD_domain_sf"/>
</dbReference>
<dbReference type="Gene3D" id="3.30.70.330">
    <property type="match status" value="1"/>
</dbReference>
<feature type="domain" description="RRM" evidence="3">
    <location>
        <begin position="6"/>
        <end position="83"/>
    </location>
</feature>
<evidence type="ECO:0000313" key="5">
    <source>
        <dbReference type="Proteomes" id="UP000663828"/>
    </source>
</evidence>
<keyword evidence="2" id="KW-0175">Coiled coil</keyword>
<dbReference type="GO" id="GO:0003723">
    <property type="term" value="F:RNA binding"/>
    <property type="evidence" value="ECO:0007669"/>
    <property type="project" value="UniProtKB-UniRule"/>
</dbReference>
<dbReference type="Pfam" id="PF00076">
    <property type="entry name" value="RRM_1"/>
    <property type="match status" value="1"/>
</dbReference>
<dbReference type="Proteomes" id="UP000663828">
    <property type="component" value="Unassembled WGS sequence"/>
</dbReference>
<dbReference type="SUPFAM" id="SSF54928">
    <property type="entry name" value="RNA-binding domain, RBD"/>
    <property type="match status" value="1"/>
</dbReference>
<dbReference type="AlphaFoldDB" id="A0A815N701"/>
<sequence length="306" mass="36528">MNRNYYNLYVSNISSKTNAESLFAFFSQFGKIENFIFFTKCSRRPNPAAMITFAEHTDIDYIIQHYQYVQFDTNSLSLRRTLPRNRPAFERFRSSNELLVSLPSFSTDQEFNETNIRQYFSQYGSVVFCRTVIPLTTFLIDFVDRNSVNHAIVEEPHFYNDQQLVLRKYVSLNRAEMYHTSRCFSKFENTTDWPYLKEGIRRLNDTTEVIRFAQQVELRLIKRTYEAKHTKLLQKQNESLMNLIEKLRDLKANIRQIENINNSLKLLLQQSQHSKKQIIDSYEDKLQQERQRIDQLKEAMNVLTVF</sequence>
<evidence type="ECO:0000313" key="4">
    <source>
        <dbReference type="EMBL" id="CAF1430036.1"/>
    </source>
</evidence>
<reference evidence="4" key="1">
    <citation type="submission" date="2021-02" db="EMBL/GenBank/DDBJ databases">
        <authorList>
            <person name="Nowell W R."/>
        </authorList>
    </citation>
    <scope>NUCLEOTIDE SEQUENCE</scope>
</reference>
<keyword evidence="5" id="KW-1185">Reference proteome</keyword>
<dbReference type="SMART" id="SM00360">
    <property type="entry name" value="RRM"/>
    <property type="match status" value="2"/>
</dbReference>
<feature type="coiled-coil region" evidence="2">
    <location>
        <begin position="230"/>
        <end position="299"/>
    </location>
</feature>
<dbReference type="InterPro" id="IPR000504">
    <property type="entry name" value="RRM_dom"/>
</dbReference>
<dbReference type="EMBL" id="CAJNOR010003606">
    <property type="protein sequence ID" value="CAF1430036.1"/>
    <property type="molecule type" value="Genomic_DNA"/>
</dbReference>
<keyword evidence="1" id="KW-0694">RNA-binding</keyword>
<name>A0A815N701_ADIRI</name>
<evidence type="ECO:0000256" key="2">
    <source>
        <dbReference type="SAM" id="Coils"/>
    </source>
</evidence>
<evidence type="ECO:0000256" key="1">
    <source>
        <dbReference type="PROSITE-ProRule" id="PRU00176"/>
    </source>
</evidence>
<comment type="caution">
    <text evidence="4">The sequence shown here is derived from an EMBL/GenBank/DDBJ whole genome shotgun (WGS) entry which is preliminary data.</text>
</comment>
<organism evidence="4 5">
    <name type="scientific">Adineta ricciae</name>
    <name type="common">Rotifer</name>
    <dbReference type="NCBI Taxonomy" id="249248"/>
    <lineage>
        <taxon>Eukaryota</taxon>
        <taxon>Metazoa</taxon>
        <taxon>Spiralia</taxon>
        <taxon>Gnathifera</taxon>
        <taxon>Rotifera</taxon>
        <taxon>Eurotatoria</taxon>
        <taxon>Bdelloidea</taxon>
        <taxon>Adinetida</taxon>
        <taxon>Adinetidae</taxon>
        <taxon>Adineta</taxon>
    </lineage>
</organism>
<proteinExistence type="predicted"/>
<accession>A0A815N701</accession>
<protein>
    <recommendedName>
        <fullName evidence="3">RRM domain-containing protein</fullName>
    </recommendedName>
</protein>
<dbReference type="CDD" id="cd00590">
    <property type="entry name" value="RRM_SF"/>
    <property type="match status" value="1"/>
</dbReference>
<dbReference type="PROSITE" id="PS50102">
    <property type="entry name" value="RRM"/>
    <property type="match status" value="1"/>
</dbReference>